<keyword evidence="7 14" id="KW-0227">DNA damage</keyword>
<protein>
    <recommendedName>
        <fullName evidence="3 14">DNA ligase</fullName>
        <ecNumber evidence="2 14">6.5.1.2</ecNumber>
    </recommendedName>
    <alternativeName>
        <fullName evidence="14">Polydeoxyribonucleotide synthase [NAD(+)]</fullName>
    </alternativeName>
</protein>
<evidence type="ECO:0000256" key="1">
    <source>
        <dbReference type="ARBA" id="ARBA00004067"/>
    </source>
</evidence>
<dbReference type="NCBIfam" id="TIGR00575">
    <property type="entry name" value="dnlj"/>
    <property type="match status" value="1"/>
</dbReference>
<dbReference type="FunFam" id="2.40.50.140:FF:000012">
    <property type="entry name" value="DNA ligase"/>
    <property type="match status" value="1"/>
</dbReference>
<dbReference type="Proteomes" id="UP000326837">
    <property type="component" value="Chromosome"/>
</dbReference>
<evidence type="ECO:0000256" key="2">
    <source>
        <dbReference type="ARBA" id="ARBA00012722"/>
    </source>
</evidence>
<dbReference type="Pfam" id="PF12826">
    <property type="entry name" value="HHH_2"/>
    <property type="match status" value="1"/>
</dbReference>
<dbReference type="InterPro" id="IPR004150">
    <property type="entry name" value="NAD_DNA_ligase_OB"/>
</dbReference>
<keyword evidence="5 14" id="KW-0235">DNA replication</keyword>
<dbReference type="PROSITE" id="PS01055">
    <property type="entry name" value="DNA_LIGASE_N1"/>
    <property type="match status" value="1"/>
</dbReference>
<dbReference type="InterPro" id="IPR033136">
    <property type="entry name" value="DNA_ligase_CS"/>
</dbReference>
<evidence type="ECO:0000256" key="9">
    <source>
        <dbReference type="ARBA" id="ARBA00022842"/>
    </source>
</evidence>
<evidence type="ECO:0000256" key="5">
    <source>
        <dbReference type="ARBA" id="ARBA00022705"/>
    </source>
</evidence>
<dbReference type="Pfam" id="PF03120">
    <property type="entry name" value="OB_DNA_ligase"/>
    <property type="match status" value="1"/>
</dbReference>
<dbReference type="SUPFAM" id="SSF52113">
    <property type="entry name" value="BRCT domain"/>
    <property type="match status" value="1"/>
</dbReference>
<dbReference type="PANTHER" id="PTHR23389">
    <property type="entry name" value="CHROMOSOME TRANSMISSION FIDELITY FACTOR 18"/>
    <property type="match status" value="1"/>
</dbReference>
<feature type="binding site" evidence="14">
    <location>
        <position position="410"/>
    </location>
    <ligand>
        <name>Zn(2+)</name>
        <dbReference type="ChEBI" id="CHEBI:29105"/>
    </ligand>
</feature>
<keyword evidence="8 14" id="KW-0862">Zinc</keyword>
<dbReference type="GO" id="GO:0006281">
    <property type="term" value="P:DNA repair"/>
    <property type="evidence" value="ECO:0007669"/>
    <property type="project" value="UniProtKB-KW"/>
</dbReference>
<dbReference type="Gene3D" id="2.40.50.140">
    <property type="entry name" value="Nucleic acid-binding proteins"/>
    <property type="match status" value="1"/>
</dbReference>
<feature type="binding site" evidence="14">
    <location>
        <position position="430"/>
    </location>
    <ligand>
        <name>Zn(2+)</name>
        <dbReference type="ChEBI" id="CHEBI:29105"/>
    </ligand>
</feature>
<dbReference type="InterPro" id="IPR036420">
    <property type="entry name" value="BRCT_dom_sf"/>
</dbReference>
<dbReference type="CDD" id="cd00114">
    <property type="entry name" value="LIGANc"/>
    <property type="match status" value="1"/>
</dbReference>
<dbReference type="SMART" id="SM00292">
    <property type="entry name" value="BRCT"/>
    <property type="match status" value="1"/>
</dbReference>
<keyword evidence="14" id="KW-0464">Manganese</keyword>
<dbReference type="EMBL" id="AP021861">
    <property type="protein sequence ID" value="BBO32160.1"/>
    <property type="molecule type" value="Genomic_DNA"/>
</dbReference>
<keyword evidence="11 14" id="KW-0234">DNA repair</keyword>
<feature type="binding site" evidence="14">
    <location>
        <begin position="82"/>
        <end position="83"/>
    </location>
    <ligand>
        <name>NAD(+)</name>
        <dbReference type="ChEBI" id="CHEBI:57540"/>
    </ligand>
</feature>
<dbReference type="HAMAP" id="MF_01588">
    <property type="entry name" value="DNA_ligase_A"/>
    <property type="match status" value="1"/>
</dbReference>
<accession>A0A5K7X6F7</accession>
<dbReference type="InterPro" id="IPR010994">
    <property type="entry name" value="RuvA_2-like"/>
</dbReference>
<feature type="binding site" evidence="14">
    <location>
        <position position="113"/>
    </location>
    <ligand>
        <name>NAD(+)</name>
        <dbReference type="ChEBI" id="CHEBI:57540"/>
    </ligand>
</feature>
<evidence type="ECO:0000256" key="6">
    <source>
        <dbReference type="ARBA" id="ARBA00022723"/>
    </source>
</evidence>
<dbReference type="GO" id="GO:0006260">
    <property type="term" value="P:DNA replication"/>
    <property type="evidence" value="ECO:0007669"/>
    <property type="project" value="UniProtKB-KW"/>
</dbReference>
<comment type="similarity">
    <text evidence="13 14">Belongs to the NAD-dependent DNA ligase family. LigA subfamily.</text>
</comment>
<evidence type="ECO:0000256" key="11">
    <source>
        <dbReference type="ARBA" id="ARBA00023204"/>
    </source>
</evidence>
<dbReference type="FunFam" id="1.10.150.20:FF:000006">
    <property type="entry name" value="DNA ligase"/>
    <property type="match status" value="1"/>
</dbReference>
<evidence type="ECO:0000256" key="4">
    <source>
        <dbReference type="ARBA" id="ARBA00022598"/>
    </source>
</evidence>
<feature type="binding site" evidence="14">
    <location>
        <position position="173"/>
    </location>
    <ligand>
        <name>NAD(+)</name>
        <dbReference type="ChEBI" id="CHEBI:57540"/>
    </ligand>
</feature>
<dbReference type="PIRSF" id="PIRSF001604">
    <property type="entry name" value="LigA"/>
    <property type="match status" value="1"/>
</dbReference>
<evidence type="ECO:0000256" key="15">
    <source>
        <dbReference type="RuleBase" id="RU000618"/>
    </source>
</evidence>
<organism evidence="17 18">
    <name type="scientific">Lacipirellula parvula</name>
    <dbReference type="NCBI Taxonomy" id="2650471"/>
    <lineage>
        <taxon>Bacteria</taxon>
        <taxon>Pseudomonadati</taxon>
        <taxon>Planctomycetota</taxon>
        <taxon>Planctomycetia</taxon>
        <taxon>Pirellulales</taxon>
        <taxon>Lacipirellulaceae</taxon>
        <taxon>Lacipirellula</taxon>
    </lineage>
</organism>
<feature type="binding site" evidence="14">
    <location>
        <position position="136"/>
    </location>
    <ligand>
        <name>NAD(+)</name>
        <dbReference type="ChEBI" id="CHEBI:57540"/>
    </ligand>
</feature>
<dbReference type="SMART" id="SM00532">
    <property type="entry name" value="LIGANc"/>
    <property type="match status" value="1"/>
</dbReference>
<dbReference type="Pfam" id="PF01653">
    <property type="entry name" value="DNA_ligase_aden"/>
    <property type="match status" value="1"/>
</dbReference>
<evidence type="ECO:0000256" key="14">
    <source>
        <dbReference type="HAMAP-Rule" id="MF_01588"/>
    </source>
</evidence>
<dbReference type="SUPFAM" id="SSF56091">
    <property type="entry name" value="DNA ligase/mRNA capping enzyme, catalytic domain"/>
    <property type="match status" value="1"/>
</dbReference>
<dbReference type="PROSITE" id="PS01056">
    <property type="entry name" value="DNA_LIGASE_N2"/>
    <property type="match status" value="1"/>
</dbReference>
<dbReference type="PANTHER" id="PTHR23389:SF9">
    <property type="entry name" value="DNA LIGASE"/>
    <property type="match status" value="1"/>
</dbReference>
<dbReference type="KEGG" id="lpav:PLANPX_1772"/>
<evidence type="ECO:0000256" key="8">
    <source>
        <dbReference type="ARBA" id="ARBA00022833"/>
    </source>
</evidence>
<keyword evidence="6 14" id="KW-0479">Metal-binding</keyword>
<evidence type="ECO:0000256" key="3">
    <source>
        <dbReference type="ARBA" id="ARBA00013308"/>
    </source>
</evidence>
<reference evidence="18" key="1">
    <citation type="submission" date="2019-10" db="EMBL/GenBank/DDBJ databases">
        <title>Lacipirellula parvula gen. nov., sp. nov., representing a lineage of planctomycetes widespread in freshwater anoxic habitats, and description of the family Lacipirellulaceae.</title>
        <authorList>
            <person name="Dedysh S.N."/>
            <person name="Kulichevskaya I.S."/>
            <person name="Beletsky A.V."/>
            <person name="Rakitin A.L."/>
            <person name="Mardanov A.V."/>
            <person name="Ivanova A.A."/>
            <person name="Saltykova V.X."/>
            <person name="Rijpstra W.I.C."/>
            <person name="Sinninghe Damste J.S."/>
            <person name="Ravin N.V."/>
        </authorList>
    </citation>
    <scope>NUCLEOTIDE SEQUENCE [LARGE SCALE GENOMIC DNA]</scope>
    <source>
        <strain evidence="18">PX69</strain>
    </source>
</reference>
<dbReference type="InterPro" id="IPR003583">
    <property type="entry name" value="Hlx-hairpin-Hlx_DNA-bd_motif"/>
</dbReference>
<gene>
    <name evidence="14" type="primary">ligA</name>
    <name evidence="17" type="ORF">PLANPX_1772</name>
</gene>
<dbReference type="Gene3D" id="3.40.50.10190">
    <property type="entry name" value="BRCT domain"/>
    <property type="match status" value="1"/>
</dbReference>
<dbReference type="InterPro" id="IPR013839">
    <property type="entry name" value="DNAligase_adenylation"/>
</dbReference>
<feature type="binding site" evidence="14">
    <location>
        <position position="425"/>
    </location>
    <ligand>
        <name>Zn(2+)</name>
        <dbReference type="ChEBI" id="CHEBI:29105"/>
    </ligand>
</feature>
<name>A0A5K7X6F7_9BACT</name>
<keyword evidence="10 14" id="KW-0520">NAD</keyword>
<comment type="catalytic activity">
    <reaction evidence="12 14 15">
        <text>NAD(+) + (deoxyribonucleotide)n-3'-hydroxyl + 5'-phospho-(deoxyribonucleotide)m = (deoxyribonucleotide)n+m + AMP + beta-nicotinamide D-nucleotide.</text>
        <dbReference type="EC" id="6.5.1.2"/>
    </reaction>
</comment>
<dbReference type="InterPro" id="IPR004149">
    <property type="entry name" value="Znf_DNAligase_C4"/>
</dbReference>
<dbReference type="GO" id="GO:0003911">
    <property type="term" value="F:DNA ligase (NAD+) activity"/>
    <property type="evidence" value="ECO:0007669"/>
    <property type="project" value="UniProtKB-UniRule"/>
</dbReference>
<comment type="cofactor">
    <cofactor evidence="14">
        <name>Mg(2+)</name>
        <dbReference type="ChEBI" id="CHEBI:18420"/>
    </cofactor>
    <cofactor evidence="14">
        <name>Mn(2+)</name>
        <dbReference type="ChEBI" id="CHEBI:29035"/>
    </cofactor>
</comment>
<dbReference type="InterPro" id="IPR013840">
    <property type="entry name" value="DNAligase_N"/>
</dbReference>
<dbReference type="PROSITE" id="PS50172">
    <property type="entry name" value="BRCT"/>
    <property type="match status" value="1"/>
</dbReference>
<dbReference type="InterPro" id="IPR001357">
    <property type="entry name" value="BRCT_dom"/>
</dbReference>
<dbReference type="AlphaFoldDB" id="A0A5K7X6F7"/>
<dbReference type="GO" id="GO:0003677">
    <property type="term" value="F:DNA binding"/>
    <property type="evidence" value="ECO:0007669"/>
    <property type="project" value="InterPro"/>
</dbReference>
<feature type="binding site" evidence="14">
    <location>
        <begin position="33"/>
        <end position="37"/>
    </location>
    <ligand>
        <name>NAD(+)</name>
        <dbReference type="ChEBI" id="CHEBI:57540"/>
    </ligand>
</feature>
<feature type="active site" description="N6-AMP-lysine intermediate" evidence="14">
    <location>
        <position position="115"/>
    </location>
</feature>
<evidence type="ECO:0000256" key="7">
    <source>
        <dbReference type="ARBA" id="ARBA00022763"/>
    </source>
</evidence>
<feature type="binding site" evidence="14">
    <location>
        <position position="407"/>
    </location>
    <ligand>
        <name>Zn(2+)</name>
        <dbReference type="ChEBI" id="CHEBI:29105"/>
    </ligand>
</feature>
<dbReference type="Pfam" id="PF03119">
    <property type="entry name" value="DNA_ligase_ZBD"/>
    <property type="match status" value="1"/>
</dbReference>
<evidence type="ECO:0000256" key="10">
    <source>
        <dbReference type="ARBA" id="ARBA00023027"/>
    </source>
</evidence>
<dbReference type="CDD" id="cd17748">
    <property type="entry name" value="BRCT_DNA_ligase_like"/>
    <property type="match status" value="1"/>
</dbReference>
<proteinExistence type="inferred from homology"/>
<dbReference type="SUPFAM" id="SSF47781">
    <property type="entry name" value="RuvA domain 2-like"/>
    <property type="match status" value="1"/>
</dbReference>
<dbReference type="Pfam" id="PF14520">
    <property type="entry name" value="HHH_5"/>
    <property type="match status" value="1"/>
</dbReference>
<dbReference type="GO" id="GO:0005829">
    <property type="term" value="C:cytosol"/>
    <property type="evidence" value="ECO:0007669"/>
    <property type="project" value="TreeGrafter"/>
</dbReference>
<dbReference type="RefSeq" id="WP_152098173.1">
    <property type="nucleotide sequence ID" value="NZ_AP021861.1"/>
</dbReference>
<feature type="binding site" evidence="14">
    <location>
        <position position="313"/>
    </location>
    <ligand>
        <name>NAD(+)</name>
        <dbReference type="ChEBI" id="CHEBI:57540"/>
    </ligand>
</feature>
<evidence type="ECO:0000256" key="13">
    <source>
        <dbReference type="ARBA" id="ARBA00060881"/>
    </source>
</evidence>
<dbReference type="Gene3D" id="6.20.10.30">
    <property type="match status" value="1"/>
</dbReference>
<dbReference type="Pfam" id="PF00533">
    <property type="entry name" value="BRCT"/>
    <property type="match status" value="1"/>
</dbReference>
<dbReference type="Gene3D" id="3.30.470.30">
    <property type="entry name" value="DNA ligase/mRNA capping enzyme"/>
    <property type="match status" value="1"/>
</dbReference>
<dbReference type="Gene3D" id="1.10.150.20">
    <property type="entry name" value="5' to 3' exonuclease, C-terminal subdomain"/>
    <property type="match status" value="2"/>
</dbReference>
<keyword evidence="4 14" id="KW-0436">Ligase</keyword>
<dbReference type="FunFam" id="1.10.150.20:FF:000007">
    <property type="entry name" value="DNA ligase"/>
    <property type="match status" value="1"/>
</dbReference>
<dbReference type="InterPro" id="IPR012340">
    <property type="entry name" value="NA-bd_OB-fold"/>
</dbReference>
<evidence type="ECO:0000259" key="16">
    <source>
        <dbReference type="PROSITE" id="PS50172"/>
    </source>
</evidence>
<comment type="function">
    <text evidence="1 14">DNA ligase that catalyzes the formation of phosphodiester linkages between 5'-phosphoryl and 3'-hydroxyl groups in double-stranded DNA using NAD as a coenzyme and as the energy source for the reaction. It is essential for DNA replication and repair of damaged DNA.</text>
</comment>
<feature type="domain" description="BRCT" evidence="16">
    <location>
        <begin position="589"/>
        <end position="671"/>
    </location>
</feature>
<keyword evidence="9 14" id="KW-0460">Magnesium</keyword>
<dbReference type="InterPro" id="IPR001679">
    <property type="entry name" value="DNA_ligase"/>
</dbReference>
<dbReference type="SMART" id="SM00278">
    <property type="entry name" value="HhH1"/>
    <property type="match status" value="4"/>
</dbReference>
<dbReference type="SUPFAM" id="SSF50249">
    <property type="entry name" value="Nucleic acid-binding proteins"/>
    <property type="match status" value="1"/>
</dbReference>
<dbReference type="GO" id="GO:0046872">
    <property type="term" value="F:metal ion binding"/>
    <property type="evidence" value="ECO:0007669"/>
    <property type="project" value="UniProtKB-KW"/>
</dbReference>
<dbReference type="NCBIfam" id="NF005932">
    <property type="entry name" value="PRK07956.1"/>
    <property type="match status" value="1"/>
</dbReference>
<keyword evidence="18" id="KW-1185">Reference proteome</keyword>
<dbReference type="Gene3D" id="1.10.287.610">
    <property type="entry name" value="Helix hairpin bin"/>
    <property type="match status" value="1"/>
</dbReference>
<dbReference type="FunFam" id="1.10.287.610:FF:000002">
    <property type="entry name" value="DNA ligase"/>
    <property type="match status" value="1"/>
</dbReference>
<dbReference type="EC" id="6.5.1.2" evidence="2 14"/>
<evidence type="ECO:0000313" key="18">
    <source>
        <dbReference type="Proteomes" id="UP000326837"/>
    </source>
</evidence>
<dbReference type="InterPro" id="IPR041663">
    <property type="entry name" value="DisA/LigA_HHH"/>
</dbReference>
<evidence type="ECO:0000313" key="17">
    <source>
        <dbReference type="EMBL" id="BBO32160.1"/>
    </source>
</evidence>
<feature type="binding site" evidence="14">
    <location>
        <position position="289"/>
    </location>
    <ligand>
        <name>NAD(+)</name>
        <dbReference type="ChEBI" id="CHEBI:57540"/>
    </ligand>
</feature>
<dbReference type="InterPro" id="IPR018239">
    <property type="entry name" value="DNA_ligase_AS"/>
</dbReference>
<evidence type="ECO:0000256" key="12">
    <source>
        <dbReference type="ARBA" id="ARBA00034005"/>
    </source>
</evidence>
<sequence>MPDDIQQQLDALRTEIRAHDRAYYVAATPTITDLQYDRLLNRLKELEAAHPELVTPDSPTQRVGDAPIPELNSVVHRIPMMSMDNTYSLEELQQYGERIAKLLPGEGVGWDVELKIDGVAISIVYENGLLVQAATRGDGQTGDDVTHNIRTIADIPLRLAGDELPPVVEVRGEVYMTNTDLADINAKRQEAGQKLYANTRNTAAGAVRLLDPRLAAQLRLRFFCHGVGYSEGLTAESHSEFLKLARQWGIPVTPLVERFDDFAAAAAHCDSMIARLHDFDFEVDGLVLKVDRFDQRTRLGATSKAPRWLVAYKFEKYEATTKVNNIFITVGKSGALTPTADLEPVQIAGTTVSRAGLHNIEEIARKDVRVGDTVIVEKAGKIIPHIVRVEKHLRPEDAVPFIYPTHCPECGSELEKDEGGVFIRCLNPACPAQLGQRLLYFASRSAMDIEGLGEKLAEQLIAEKYVDDLADLYSLTVERLTQLERMGTKSAQNLVDNIAASKSRGLARVLNALSIRHIGVRSAATLAGYFGNIDDMLAATAEELAAVEDIGPIIAASIHDFLHNDAGMRAIDQLRTAGVDMTAPKKERAPEGLLTGKTVVVTGTLEKYTREQIEELIEAHGGKAGKSVSKKTAYLVAGAEAGSKLAKAESLGVPVITEEAFEQLIAGEPPA</sequence>